<reference evidence="3" key="1">
    <citation type="submission" date="2025-08" db="UniProtKB">
        <authorList>
            <consortium name="Ensembl"/>
        </authorList>
    </citation>
    <scope>IDENTIFICATION</scope>
</reference>
<keyword evidence="1" id="KW-1133">Transmembrane helix</keyword>
<dbReference type="InterPro" id="IPR037695">
    <property type="entry name" value="IQUB"/>
</dbReference>
<reference evidence="3" key="2">
    <citation type="submission" date="2025-09" db="UniProtKB">
        <authorList>
            <consortium name="Ensembl"/>
        </authorList>
    </citation>
    <scope>IDENTIFICATION</scope>
</reference>
<organism evidence="3 4">
    <name type="scientific">Oryzias melastigma</name>
    <name type="common">Marine medaka</name>
    <dbReference type="NCBI Taxonomy" id="30732"/>
    <lineage>
        <taxon>Eukaryota</taxon>
        <taxon>Metazoa</taxon>
        <taxon>Chordata</taxon>
        <taxon>Craniata</taxon>
        <taxon>Vertebrata</taxon>
        <taxon>Euteleostomi</taxon>
        <taxon>Actinopterygii</taxon>
        <taxon>Neopterygii</taxon>
        <taxon>Teleostei</taxon>
        <taxon>Neoteleostei</taxon>
        <taxon>Acanthomorphata</taxon>
        <taxon>Ovalentaria</taxon>
        <taxon>Atherinomorphae</taxon>
        <taxon>Beloniformes</taxon>
        <taxon>Adrianichthyidae</taxon>
        <taxon>Oryziinae</taxon>
        <taxon>Oryzias</taxon>
    </lineage>
</organism>
<feature type="domain" description="IQ motif and ubiquitin-like" evidence="2">
    <location>
        <begin position="303"/>
        <end position="440"/>
    </location>
</feature>
<dbReference type="STRING" id="30732.ENSOMEP00000011841"/>
<keyword evidence="1" id="KW-0472">Membrane</keyword>
<evidence type="ECO:0000259" key="2">
    <source>
        <dbReference type="Pfam" id="PF25805"/>
    </source>
</evidence>
<protein>
    <submittedName>
        <fullName evidence="3">IQ motif and ubiquitin domain containing</fullName>
    </submittedName>
</protein>
<evidence type="ECO:0000313" key="3">
    <source>
        <dbReference type="Ensembl" id="ENSOMEP00000011841.1"/>
    </source>
</evidence>
<dbReference type="GO" id="GO:0001669">
    <property type="term" value="C:acrosomal vesicle"/>
    <property type="evidence" value="ECO:0007669"/>
    <property type="project" value="TreeGrafter"/>
</dbReference>
<keyword evidence="1" id="KW-0812">Transmembrane</keyword>
<dbReference type="Pfam" id="PF25805">
    <property type="entry name" value="IQUB"/>
    <property type="match status" value="1"/>
</dbReference>
<dbReference type="GO" id="GO:0060271">
    <property type="term" value="P:cilium assembly"/>
    <property type="evidence" value="ECO:0007669"/>
    <property type="project" value="TreeGrafter"/>
</dbReference>
<evidence type="ECO:0000256" key="1">
    <source>
        <dbReference type="SAM" id="Phobius"/>
    </source>
</evidence>
<dbReference type="Ensembl" id="ENSOMET00000019031.1">
    <property type="protein sequence ID" value="ENSOMEP00000011841.1"/>
    <property type="gene ID" value="ENSOMEG00000013218.1"/>
</dbReference>
<dbReference type="PaxDb" id="30732-ENSOMEP00000011841"/>
<dbReference type="GeneTree" id="ENSGT00390000014326"/>
<dbReference type="InterPro" id="IPR057887">
    <property type="entry name" value="IQUB_helical"/>
</dbReference>
<name>A0A3B3C1L5_ORYME</name>
<feature type="transmembrane region" description="Helical" evidence="1">
    <location>
        <begin position="50"/>
        <end position="76"/>
    </location>
</feature>
<dbReference type="GO" id="GO:0031514">
    <property type="term" value="C:motile cilium"/>
    <property type="evidence" value="ECO:0007669"/>
    <property type="project" value="TreeGrafter"/>
</dbReference>
<dbReference type="AlphaFoldDB" id="A0A3B3C1L5"/>
<accession>A0A3B3C1L5</accession>
<keyword evidence="4" id="KW-1185">Reference proteome</keyword>
<proteinExistence type="predicted"/>
<dbReference type="OMA" id="HEMARQH"/>
<sequence length="608" mass="71544">MLQDKSAEHFFVLLDEFFPSAMNELSDESPAHSHFLLLPRGSCFSFSNSVTLYISVAMVFFMLVNYLHCAFVTIVLSDCGRNKFVIVEHSFKQKPFLGGYRHQLTKTEYHHAAVQTIPRKKPDRGVTVFSRDTQTVQLKSHNQQCPVNSSTQMTGIGCYVSCMNDKLVTPRKYITADEWHDRRLKAVIFLQSLVRRWLAQKALDLLRDEQSRRLAWLEMQERRREEEKEEQLKDLQQRRMNPKTKEDFNLLYKALEMWRLEEERLINSSQQGAQRKTALRSLLEKEMQLISAIGRHQIFTQTTNYEEMIRDFLNKSASPYRWHTSNNQLIEMDTPHTIRARKLQDLYNNISLSTVSQEQRLQLLMTLKETVEENKCPLTLDIVELIDREVDLMRRGIKAQNLNGLRKRICTLFLQYIKTATFNPIVSKMLKVYQDPSQLKNDMFLCHGCRCCLPSAAYNTSGGLSRWCQRCTSLDNIARRRLDFSIYKNILKRLKMDEQKLNKEAKIPWLLQEEDMWYLVEVVWASRSALNGKSDLYNLVFVRWDKQRDWSPWNCLLLSKEETLAHSEVKDKVFIREVEHKHEMARQHFSRISVLAEYLDSPSPADPH</sequence>
<dbReference type="Proteomes" id="UP000261560">
    <property type="component" value="Unplaced"/>
</dbReference>
<dbReference type="PANTHER" id="PTHR21074:SF0">
    <property type="entry name" value="IQ AND UBIQUITIN-LIKE DOMAIN-CONTAINING PROTEIN"/>
    <property type="match status" value="1"/>
</dbReference>
<evidence type="ECO:0000313" key="4">
    <source>
        <dbReference type="Proteomes" id="UP000261560"/>
    </source>
</evidence>
<dbReference type="GO" id="GO:0030317">
    <property type="term" value="P:flagellated sperm motility"/>
    <property type="evidence" value="ECO:0007669"/>
    <property type="project" value="TreeGrafter"/>
</dbReference>
<dbReference type="PANTHER" id="PTHR21074">
    <property type="entry name" value="IQ AND UBIQUITIN-LIKE DOMAIN-CONTAINING PROTEIN"/>
    <property type="match status" value="1"/>
</dbReference>